<evidence type="ECO:0000313" key="3">
    <source>
        <dbReference type="Proteomes" id="UP001230426"/>
    </source>
</evidence>
<accession>A0ABT9RLG4</accession>
<dbReference type="EMBL" id="JAUSRB010000002">
    <property type="protein sequence ID" value="MDP9870117.1"/>
    <property type="molecule type" value="Genomic_DNA"/>
</dbReference>
<protein>
    <submittedName>
        <fullName evidence="2">Membrane protein</fullName>
    </submittedName>
</protein>
<organism evidence="2 3">
    <name type="scientific">Streptosporangium brasiliense</name>
    <dbReference type="NCBI Taxonomy" id="47480"/>
    <lineage>
        <taxon>Bacteria</taxon>
        <taxon>Bacillati</taxon>
        <taxon>Actinomycetota</taxon>
        <taxon>Actinomycetes</taxon>
        <taxon>Streptosporangiales</taxon>
        <taxon>Streptosporangiaceae</taxon>
        <taxon>Streptosporangium</taxon>
    </lineage>
</organism>
<feature type="transmembrane region" description="Helical" evidence="1">
    <location>
        <begin position="148"/>
        <end position="165"/>
    </location>
</feature>
<name>A0ABT9RLG4_9ACTN</name>
<feature type="transmembrane region" description="Helical" evidence="1">
    <location>
        <begin position="217"/>
        <end position="238"/>
    </location>
</feature>
<evidence type="ECO:0000256" key="1">
    <source>
        <dbReference type="SAM" id="Phobius"/>
    </source>
</evidence>
<dbReference type="Proteomes" id="UP001230426">
    <property type="component" value="Unassembled WGS sequence"/>
</dbReference>
<dbReference type="PANTHER" id="PTHR39419:SF1">
    <property type="entry name" value="SLL0814 PROTEIN"/>
    <property type="match status" value="1"/>
</dbReference>
<dbReference type="InterPro" id="IPR007354">
    <property type="entry name" value="CruF-like"/>
</dbReference>
<feature type="transmembrane region" description="Helical" evidence="1">
    <location>
        <begin position="51"/>
        <end position="71"/>
    </location>
</feature>
<keyword evidence="1" id="KW-1133">Transmembrane helix</keyword>
<feature type="transmembrane region" description="Helical" evidence="1">
    <location>
        <begin position="185"/>
        <end position="205"/>
    </location>
</feature>
<proteinExistence type="predicted"/>
<feature type="transmembrane region" description="Helical" evidence="1">
    <location>
        <begin position="26"/>
        <end position="45"/>
    </location>
</feature>
<gene>
    <name evidence="2" type="ORF">J2S55_009383</name>
</gene>
<keyword evidence="1" id="KW-0812">Transmembrane</keyword>
<evidence type="ECO:0000313" key="2">
    <source>
        <dbReference type="EMBL" id="MDP9870117.1"/>
    </source>
</evidence>
<dbReference type="PANTHER" id="PTHR39419">
    <property type="entry name" value="SLL0814 PROTEIN"/>
    <property type="match status" value="1"/>
</dbReference>
<feature type="transmembrane region" description="Helical" evidence="1">
    <location>
        <begin position="78"/>
        <end position="98"/>
    </location>
</feature>
<feature type="transmembrane region" description="Helical" evidence="1">
    <location>
        <begin position="118"/>
        <end position="141"/>
    </location>
</feature>
<comment type="caution">
    <text evidence="2">The sequence shown here is derived from an EMBL/GenBank/DDBJ whole genome shotgun (WGS) entry which is preliminary data.</text>
</comment>
<reference evidence="2 3" key="1">
    <citation type="submission" date="2023-07" db="EMBL/GenBank/DDBJ databases">
        <title>Sequencing the genomes of 1000 actinobacteria strains.</title>
        <authorList>
            <person name="Klenk H.-P."/>
        </authorList>
    </citation>
    <scope>NUCLEOTIDE SEQUENCE [LARGE SCALE GENOMIC DNA]</scope>
    <source>
        <strain evidence="2 3">DSM 44109</strain>
    </source>
</reference>
<feature type="transmembrane region" description="Helical" evidence="1">
    <location>
        <begin position="244"/>
        <end position="261"/>
    </location>
</feature>
<dbReference type="Pfam" id="PF04240">
    <property type="entry name" value="Caroten_synth"/>
    <property type="match status" value="1"/>
</dbReference>
<keyword evidence="1" id="KW-0472">Membrane</keyword>
<dbReference type="RefSeq" id="WP_306874940.1">
    <property type="nucleotide sequence ID" value="NZ_JAUSRB010000002.1"/>
</dbReference>
<sequence length="267" mass="26955">MNSGRPAPGAVRDAVRRGPSPGGLDVLGVLGGGLLLAVIAAQVASGLQPRPIGLAGVVVLLLTASALAFAARAHPLPRAAAALGAAAVTGYAAEWVGVRTGLPFGDYGYTGLLRPQLGGVPVVVALAWGGMGLAAHATAAAAAPGSRAARIGLGALALTAWDLFLDPQMVRLGLWTWHDPGLYRGVPAGNFAGWLVVSLLVMAVIEAALTDPGARSAGLVAIYTAMAFMETLGFAAVFDPPDPLVAGVGGACMGLFSVLAWRRAWRR</sequence>
<keyword evidence="3" id="KW-1185">Reference proteome</keyword>